<feature type="region of interest" description="Disordered" evidence="1">
    <location>
        <begin position="589"/>
        <end position="834"/>
    </location>
</feature>
<dbReference type="InterPro" id="IPR056617">
    <property type="entry name" value="MAP1B/S_N"/>
</dbReference>
<feature type="compositionally biased region" description="Basic and acidic residues" evidence="1">
    <location>
        <begin position="2686"/>
        <end position="2722"/>
    </location>
</feature>
<feature type="compositionally biased region" description="Polar residues" evidence="1">
    <location>
        <begin position="2285"/>
        <end position="2308"/>
    </location>
</feature>
<evidence type="ECO:0008006" key="6">
    <source>
        <dbReference type="Google" id="ProtNLM"/>
    </source>
</evidence>
<dbReference type="GO" id="GO:0007409">
    <property type="term" value="P:axonogenesis"/>
    <property type="evidence" value="ECO:0007669"/>
    <property type="project" value="TreeGrafter"/>
</dbReference>
<feature type="region of interest" description="Disordered" evidence="1">
    <location>
        <begin position="2939"/>
        <end position="2958"/>
    </location>
</feature>
<dbReference type="PANTHER" id="PTHR13843:SF6">
    <property type="entry name" value="MICROTUBULE-ASSOCIATED PROTEIN 1A"/>
    <property type="match status" value="1"/>
</dbReference>
<proteinExistence type="predicted"/>
<gene>
    <name evidence="4" type="ORF">AMELA_G00034180</name>
</gene>
<feature type="compositionally biased region" description="Basic and acidic residues" evidence="1">
    <location>
        <begin position="3444"/>
        <end position="3455"/>
    </location>
</feature>
<dbReference type="InterPro" id="IPR057480">
    <property type="entry name" value="MAP1A/B/S-like_MBL"/>
</dbReference>
<feature type="compositionally biased region" description="Basic and acidic residues" evidence="1">
    <location>
        <begin position="3231"/>
        <end position="3245"/>
    </location>
</feature>
<feature type="compositionally biased region" description="Low complexity" evidence="1">
    <location>
        <begin position="3344"/>
        <end position="3362"/>
    </location>
</feature>
<feature type="compositionally biased region" description="Polar residues" evidence="1">
    <location>
        <begin position="1147"/>
        <end position="1158"/>
    </location>
</feature>
<dbReference type="InterPro" id="IPR026074">
    <property type="entry name" value="MAP1"/>
</dbReference>
<feature type="compositionally biased region" description="Basic and acidic residues" evidence="1">
    <location>
        <begin position="3193"/>
        <end position="3215"/>
    </location>
</feature>
<dbReference type="GO" id="GO:0045202">
    <property type="term" value="C:synapse"/>
    <property type="evidence" value="ECO:0007669"/>
    <property type="project" value="TreeGrafter"/>
</dbReference>
<dbReference type="GO" id="GO:0016358">
    <property type="term" value="P:dendrite development"/>
    <property type="evidence" value="ECO:0007669"/>
    <property type="project" value="TreeGrafter"/>
</dbReference>
<feature type="compositionally biased region" description="Basic residues" evidence="1">
    <location>
        <begin position="3303"/>
        <end position="3316"/>
    </location>
</feature>
<feature type="compositionally biased region" description="Polar residues" evidence="1">
    <location>
        <begin position="3394"/>
        <end position="3408"/>
    </location>
</feature>
<feature type="compositionally biased region" description="Basic and acidic residues" evidence="1">
    <location>
        <begin position="1252"/>
        <end position="1293"/>
    </location>
</feature>
<feature type="compositionally biased region" description="Acidic residues" evidence="1">
    <location>
        <begin position="748"/>
        <end position="767"/>
    </location>
</feature>
<feature type="region of interest" description="Disordered" evidence="1">
    <location>
        <begin position="1673"/>
        <end position="1731"/>
    </location>
</feature>
<feature type="region of interest" description="Disordered" evidence="1">
    <location>
        <begin position="2455"/>
        <end position="2537"/>
    </location>
</feature>
<feature type="compositionally biased region" description="Polar residues" evidence="1">
    <location>
        <begin position="1895"/>
        <end position="1909"/>
    </location>
</feature>
<feature type="compositionally biased region" description="Basic and acidic residues" evidence="1">
    <location>
        <begin position="1687"/>
        <end position="1720"/>
    </location>
</feature>
<feature type="region of interest" description="Disordered" evidence="1">
    <location>
        <begin position="1748"/>
        <end position="1966"/>
    </location>
</feature>
<feature type="compositionally biased region" description="Basic and acidic residues" evidence="1">
    <location>
        <begin position="1441"/>
        <end position="1453"/>
    </location>
</feature>
<feature type="compositionally biased region" description="Basic residues" evidence="1">
    <location>
        <begin position="603"/>
        <end position="620"/>
    </location>
</feature>
<feature type="region of interest" description="Disordered" evidence="1">
    <location>
        <begin position="1186"/>
        <end position="1219"/>
    </location>
</feature>
<feature type="compositionally biased region" description="Basic and acidic residues" evidence="1">
    <location>
        <begin position="712"/>
        <end position="739"/>
    </location>
</feature>
<feature type="compositionally biased region" description="Basic and acidic residues" evidence="1">
    <location>
        <begin position="493"/>
        <end position="510"/>
    </location>
</feature>
<feature type="domain" description="Microtubule-associated protein 1A/B/S-like MBL-like" evidence="3">
    <location>
        <begin position="163"/>
        <end position="445"/>
    </location>
</feature>
<reference evidence="4 5" key="1">
    <citation type="submission" date="2020-02" db="EMBL/GenBank/DDBJ databases">
        <title>A chromosome-scale genome assembly of the black bullhead catfish (Ameiurus melas).</title>
        <authorList>
            <person name="Wen M."/>
            <person name="Zham M."/>
            <person name="Cabau C."/>
            <person name="Klopp C."/>
            <person name="Donnadieu C."/>
            <person name="Roques C."/>
            <person name="Bouchez O."/>
            <person name="Lampietro C."/>
            <person name="Jouanno E."/>
            <person name="Herpin A."/>
            <person name="Louis A."/>
            <person name="Berthelot C."/>
            <person name="Parey E."/>
            <person name="Roest-Crollius H."/>
            <person name="Braasch I."/>
            <person name="Postlethwait J."/>
            <person name="Robinson-Rechavi M."/>
            <person name="Echchiki A."/>
            <person name="Begum T."/>
            <person name="Montfort J."/>
            <person name="Schartl M."/>
            <person name="Bobe J."/>
            <person name="Guiguen Y."/>
        </authorList>
    </citation>
    <scope>NUCLEOTIDE SEQUENCE [LARGE SCALE GENOMIC DNA]</scope>
    <source>
        <strain evidence="4">M_S1</strain>
        <tissue evidence="4">Blood</tissue>
    </source>
</reference>
<feature type="compositionally biased region" description="Basic and acidic residues" evidence="1">
    <location>
        <begin position="2910"/>
        <end position="2925"/>
    </location>
</feature>
<feature type="compositionally biased region" description="Polar residues" evidence="1">
    <location>
        <begin position="1204"/>
        <end position="1215"/>
    </location>
</feature>
<feature type="compositionally biased region" description="Basic and acidic residues" evidence="1">
    <location>
        <begin position="2397"/>
        <end position="2413"/>
    </location>
</feature>
<dbReference type="Pfam" id="PF23415">
    <property type="entry name" value="MAPB1_N"/>
    <property type="match status" value="1"/>
</dbReference>
<feature type="compositionally biased region" description="Basic and acidic residues" evidence="1">
    <location>
        <begin position="789"/>
        <end position="816"/>
    </location>
</feature>
<feature type="compositionally biased region" description="Acidic residues" evidence="1">
    <location>
        <begin position="2045"/>
        <end position="2055"/>
    </location>
</feature>
<feature type="compositionally biased region" description="Basic and acidic residues" evidence="1">
    <location>
        <begin position="2473"/>
        <end position="2498"/>
    </location>
</feature>
<dbReference type="GO" id="GO:0003779">
    <property type="term" value="F:actin binding"/>
    <property type="evidence" value="ECO:0007669"/>
    <property type="project" value="TreeGrafter"/>
</dbReference>
<sequence>IRPAHTPHSTHRHRAEVARISNGQRTLHHRSDVLETVVLVNPSEDTVLSEIRSLVSDPAVHKLLVLSGQNSDQGDLVLQTGVFTHQAVSRVLADPGVVNLLKKAVPGQPATLTVSCRAEAGWTSLGQHLREVMDFKLNPEPILPKMEGVTEFTDYISETVDVPSPFDLLEPPTSGGFLKLSKPCCYIFPGGRGDSALFAVNGFNILIDGGSERRSCFWKLVRHLDRIDSILLTHIGADNLPGINGLLQRKIAEQEEEQSQGSTTYSDWMKNLISPELGVVFFNVPEKLRTSESNLKVKRSIEEASLTLQYLDKLGMTPEPLFRVVSNTIEPITLFHKMGVGRLEMFVLNPVKDSKEMQFLMQKWAGNSKAKTGIVLPNGKEGEISVPYLTSITALVVWLPASPTEKIIRVLFPGNAPQNKILEGLEKLKHLDFLRYPVATQKDIASGVSPSVIKQPKLKQRAESKESLKSSPKTHTPTKVVKESEEDTSILETKTEPVKEIKAEKKEEKKHTRPLKPKAEVTEKKKLLKEKSIKKYTKERATKMDEKKDKEKKEIKKDKHELKKDDSVKKDEKKIKSKDVLKPELRKITKPDLKPFTPEVRKTLHKAKTQGKPKTTKNKVAKVEPIAEPASKKAESEAQENETTEVRSVPSTPEDLTKDFEVLRENDMRIDQTEPEEIAHAPPKISVEEEPGPIPDTTTEKEEVFDSQTAREPQEPRSQDKEEALAPTEIKGEPEKTADECQVQEGDKFEDEGTAIDDEEEEEEEVLTVEKKTVEEEEDMGIGDEEDEAMVKDTKDMEAADRKHEVEEMEKHKSREQLAGITKTEIEEEQTEDEYVIEKAELEEAEDLDAIADEEIKDVTCEKGTKEWEYKTGEDTQAAKEEVVASTVQGAAAAECLSYIQDESIPGYSETEQTISDEEIHEEVEDRIHHLQYEVSTYDVSVPDQPGSFDAIHGMKEMQAMGDETAKPFMGIQEPAISLYTSIIAAPLAEEEHVSSATSITEYEKVSSFPTSVTEDQSVASVTAPQTEDTGKSSLDLDTVNIVHPITQTEATQGKDYLHSAGTISPTSSLEEDKCFKSPPSEEFPPLPLEVETTAHHDEDEEDEYEDQTPNIDISLGKLQEGYAVSQKLHEKAKETEKPKSPEPASLESTLNKKSLSSPELEERTVSQIREDVISKPVISDLPVFPETEDRCFSPDDSTVKMASPTQSGPPSATHSPLRLSPVEDKAKMFPEQLQPEQEKLAFPSEIESDEIEKQKIQTDKAEEYKSDTIAKMDKKELQSQEQKEQSLVKEEEISQDAKLSTTLTAPLTAKEEFSLNMVDLATEDIIKGGAKTSGDNEDKYQDIFQAKTVEEGKSGSLHDPDHIDETLAVKDEKTEKEKELYEDEKEKEEKQEDYKQISLTEIDENTDVSVLESKEKQTEIVQQPCIISGSEKIALLPKENEVSQKVCDKTESDTMQDQESTDKHDEEVQSHVIESTPEKVHFSMSLSHETKETDVVNEQAQDLQVLPHTQVETLNESLIKDRKKHQPDDVLSESENLEKFDEIKDKKVEVTETVKLQSTLQDVDVCHIIKQESKEIEKEVIKPQTQQVTLETTDITSKCVHESHSQTSLLDDKTKLEEELKKDTKEDMYSEIQHPDTFGHVSPITDIVLETESIKEVKYTVVVSKEVQESKQDQAEQIHTLGESHLPYRSEEDTTKKPVDEKIDESLKSALESKDKHITESQPEAFQVPSGEKHLVVKEVQLIKHKEEIGPQVKSDITCKHEEESIEKHESQSITDLSSEKTEILSKADKSDQSKDEKLSPSERSTEKTDSADKEAQYSKEKQEIQKEKVHILTFPSERTGVTDKDQETKEIHTEDSKTQDLDSSSQMTDDILKVDQPDVPDETVSSKPELESNESPIKSLSEPTPLSGSDKIMDSKLDLPYREFQKEDTRKPVIPAQLDQEPEKSTLVGTKRMSVSSSETEDLEYQTELIDRSQQHRDDQYLSTYETETFLSVSEKTDIGAKLNLDYKEKCLEDIKTGALFSATESSIKTSLGSEFPTKYSDNEESTEDDEGDAVCMGGAGSRPLSVEPRVLEESNETFTEQIPSTADILKDSQVDDKNVLKDSKEPKSASIPIAPSEHSTMASALELSTPASIQVSVEELKKPETQPSSTDTLKPEKELQREMEREREMVSPVLETSLSCFKKAHSFEKTKTEKEKMDYSSTYEPEKLSYDASKYEPYEKPVSKDFEKDREDKDTFSETNLEINVVDSRRASQTSLQGAACQLDEQSDEEPVSFSKVDYDMSFSQMKTRGISGPSTCSEQDNKVSYQEEEVARMRVDADKSPDSKTTAVAGSSSFSSSEVQDKSEKLEREEKEKEKEPAREDTCSLSREEERDTYTELSSKLPCPSASSLPQPERLDTDKEKEKDVKIEETMSTSHKQICDNTMTTVQAETLVDVKTSKHGLVSQDQISLETTTIQSTSYQTENIPESQTRTREDKMGKSAKQVEEYSSDSKKDQISSSRHTPPEENILPAQSTPVGVSCHVSGSSPEERHVHDNVLASECTSIASSLTSKLQLASGETETYPVKSEQIFADEEGDYNDEEEEGEEDEASDLGMEKGAREMSEKESKAASDPMDSKSSDKIQEQPCVEEYSSNKFQEEEVVSLALEERLHRETAESFTKDIVKTSCETVTTGLTHEVVSTDIEQSKEKDRNLPHPDLSKNSEHKHECELEKSSDKKHEGASSQTFMLDTTHSSSSSSYSYSSSTSASYSTGQHFGEGLFETPITIPSAHLRTDVDSISYEYSSFKEEESLAIDSSYLSSGVQSRDEAMEVSEKLTSATADSVSSLARFSPLSPLEETKSFLQDQVSSAEEKSEEELASIKSDKDQPPDQKDMLETDPQCSKAPDSARTASQQLDVASASPAMFDIAPLKKADTSEKHSHEESSDIEQEEGTLPCRIECDQGAPHDQKGSTFLPRQHDDVTSTMHSVQSNLEIQSPHFSAEQSSNGPTEVCIDSHVVSSKAGEVETTCLADPKQAEVEKEKEEKKAHLKDHEVACPPKESEDQADLHKEKKEEMKIEETIPGKEKMGEKKERNEEEQSKKDDKMEYERFYMKEEKQEMQVKEKSGEKKESNEMGDFMKEVKDECREKEQMEKVKVESECKTEERKQPVTVNLPEKDTKKTDGEEPIQKSDSEMTQKATTCSTAMPDSTLDVSKHLQEEKEMKEQLEYDLKGQKDLTVSHSCEQTSKPSNKSEEDFTRPSELRMDASSSHSPSLYKHHKGELSPSFINPSPHHLSSEEEEEDVRSDCSKDDDFDDEREQHSVKRRSHKQQHHHSHSPLGDSKEGIHAPASGMASGHGVSLAGEETPPTSLSESLPSQSDSDVPPETEECPSITAEGNLDSDEDAEHLPVDKMSATSGSGIGLHSSSPRTHDPPPAPMKDPVPQPPKPDVCMVDPEAVLNGQSHTERPMKKDIKTNKGLRKTLGKQKSASPARKGDGRSRRSTTPVKQTSKDSSPHAPSIKRLDSEKTLRVSRIPETQGSKGDNYPGKGLVNGVKSNTGSNQKSTSGASPGPPFYVDLAYIPNHCSAKNVDQEFFKRVRAAYYVVSGNDPGSGEPSRGVLDALLEGKAQWGTNLQVTLIPTHDTEVTRDWYQQTHKKQQDLNIMVLASSSTVVMQDESFPACKIEF</sequence>
<evidence type="ECO:0000256" key="1">
    <source>
        <dbReference type="SAM" id="MobiDB-lite"/>
    </source>
</evidence>
<feature type="compositionally biased region" description="Pro residues" evidence="1">
    <location>
        <begin position="3413"/>
        <end position="3428"/>
    </location>
</feature>
<feature type="compositionally biased region" description="Basic and acidic residues" evidence="1">
    <location>
        <begin position="2343"/>
        <end position="2378"/>
    </location>
</feature>
<feature type="region of interest" description="Disordered" evidence="1">
    <location>
        <begin position="2252"/>
        <end position="2422"/>
    </location>
</feature>
<feature type="region of interest" description="Disordered" evidence="1">
    <location>
        <begin position="2839"/>
        <end position="2934"/>
    </location>
</feature>
<feature type="compositionally biased region" description="Basic and acidic residues" evidence="1">
    <location>
        <begin position="2863"/>
        <end position="2876"/>
    </location>
</feature>
<dbReference type="GO" id="GO:0005874">
    <property type="term" value="C:microtubule"/>
    <property type="evidence" value="ECO:0007669"/>
    <property type="project" value="InterPro"/>
</dbReference>
<feature type="compositionally biased region" description="Basic and acidic residues" evidence="1">
    <location>
        <begin position="1758"/>
        <end position="1772"/>
    </location>
</feature>
<feature type="region of interest" description="Disordered" evidence="1">
    <location>
        <begin position="1441"/>
        <end position="1509"/>
    </location>
</feature>
<feature type="compositionally biased region" description="Basic and acidic residues" evidence="1">
    <location>
        <begin position="2939"/>
        <end position="2950"/>
    </location>
</feature>
<feature type="compositionally biased region" description="Basic and acidic residues" evidence="1">
    <location>
        <begin position="1128"/>
        <end position="1141"/>
    </location>
</feature>
<feature type="region of interest" description="Disordered" evidence="1">
    <location>
        <begin position="1236"/>
        <end position="1298"/>
    </location>
</feature>
<feature type="compositionally biased region" description="Basic and acidic residues" evidence="1">
    <location>
        <begin position="2596"/>
        <end position="2625"/>
    </location>
</feature>
<evidence type="ECO:0000259" key="3">
    <source>
        <dbReference type="Pfam" id="PF25281"/>
    </source>
</evidence>
<feature type="region of interest" description="Disordered" evidence="1">
    <location>
        <begin position="1008"/>
        <end position="1036"/>
    </location>
</feature>
<feature type="domain" description="Microtubule-associated protein 1B/S N-terminal" evidence="2">
    <location>
        <begin position="11"/>
        <end position="158"/>
    </location>
</feature>
<feature type="compositionally biased region" description="Low complexity" evidence="1">
    <location>
        <begin position="2732"/>
        <end position="2751"/>
    </location>
</feature>
<feature type="compositionally biased region" description="Polar residues" evidence="1">
    <location>
        <begin position="3176"/>
        <end position="3187"/>
    </location>
</feature>
<dbReference type="EMBL" id="JAAGNN010000003">
    <property type="protein sequence ID" value="KAF4091189.1"/>
    <property type="molecule type" value="Genomic_DNA"/>
</dbReference>
<feature type="compositionally biased region" description="Basic and acidic residues" evidence="1">
    <location>
        <begin position="517"/>
        <end position="574"/>
    </location>
</feature>
<dbReference type="PANTHER" id="PTHR13843">
    <property type="entry name" value="MICROTUBULE-ASSOCIATED PROTEIN"/>
    <property type="match status" value="1"/>
</dbReference>
<dbReference type="Pfam" id="PF25281">
    <property type="entry name" value="MBL_MAP1B"/>
    <property type="match status" value="1"/>
</dbReference>
<feature type="compositionally biased region" description="Basic and acidic residues" evidence="1">
    <location>
        <begin position="1461"/>
        <end position="1470"/>
    </location>
</feature>
<feature type="compositionally biased region" description="Polar residues" evidence="1">
    <location>
        <begin position="3217"/>
        <end position="3230"/>
    </location>
</feature>
<feature type="compositionally biased region" description="Basic and acidic residues" evidence="1">
    <location>
        <begin position="2313"/>
        <end position="2326"/>
    </location>
</feature>
<feature type="compositionally biased region" description="Acidic residues" evidence="1">
    <location>
        <begin position="775"/>
        <end position="788"/>
    </location>
</feature>
<dbReference type="GO" id="GO:0005829">
    <property type="term" value="C:cytosol"/>
    <property type="evidence" value="ECO:0007669"/>
    <property type="project" value="TreeGrafter"/>
</dbReference>
<feature type="region of interest" description="Disordered" evidence="1">
    <location>
        <begin position="1053"/>
        <end position="1168"/>
    </location>
</feature>
<comment type="caution">
    <text evidence="4">The sequence shown here is derived from an EMBL/GenBank/DDBJ whole genome shotgun (WGS) entry which is preliminary data.</text>
</comment>
<feature type="compositionally biased region" description="Basic and acidic residues" evidence="1">
    <location>
        <begin position="1842"/>
        <end position="1862"/>
    </location>
</feature>
<feature type="region of interest" description="Disordered" evidence="1">
    <location>
        <begin position="1329"/>
        <end position="1400"/>
    </location>
</feature>
<feature type="compositionally biased region" description="Polar residues" evidence="1">
    <location>
        <begin position="1008"/>
        <end position="1028"/>
    </location>
</feature>
<feature type="non-terminal residue" evidence="4">
    <location>
        <position position="1"/>
    </location>
</feature>
<dbReference type="GO" id="GO:0008017">
    <property type="term" value="F:microtubule binding"/>
    <property type="evidence" value="ECO:0007669"/>
    <property type="project" value="InterPro"/>
</dbReference>
<dbReference type="GO" id="GO:0031114">
    <property type="term" value="P:regulation of microtubule depolymerization"/>
    <property type="evidence" value="ECO:0007669"/>
    <property type="project" value="TreeGrafter"/>
</dbReference>
<evidence type="ECO:0000313" key="4">
    <source>
        <dbReference type="EMBL" id="KAF4091189.1"/>
    </source>
</evidence>
<dbReference type="GO" id="GO:0030425">
    <property type="term" value="C:dendrite"/>
    <property type="evidence" value="ECO:0007669"/>
    <property type="project" value="TreeGrafter"/>
</dbReference>
<feature type="region of interest" description="Disordered" evidence="1">
    <location>
        <begin position="2672"/>
        <end position="2751"/>
    </location>
</feature>
<protein>
    <recommendedName>
        <fullName evidence="6">Microtubule-associated protein 1A</fullName>
    </recommendedName>
</protein>
<feature type="compositionally biased region" description="Basic and acidic residues" evidence="1">
    <location>
        <begin position="1779"/>
        <end position="1832"/>
    </location>
</feature>
<feature type="compositionally biased region" description="Basic and acidic residues" evidence="1">
    <location>
        <begin position="1913"/>
        <end position="1933"/>
    </location>
</feature>
<feature type="compositionally biased region" description="Basic and acidic residues" evidence="1">
    <location>
        <begin position="2091"/>
        <end position="2110"/>
    </location>
</feature>
<feature type="compositionally biased region" description="Acidic residues" evidence="1">
    <location>
        <begin position="2573"/>
        <end position="2593"/>
    </location>
</feature>
<dbReference type="GO" id="GO:0005875">
    <property type="term" value="C:microtubule associated complex"/>
    <property type="evidence" value="ECO:0007669"/>
    <property type="project" value="TreeGrafter"/>
</dbReference>
<evidence type="ECO:0000313" key="5">
    <source>
        <dbReference type="Proteomes" id="UP000593565"/>
    </source>
</evidence>
<feature type="compositionally biased region" description="Polar residues" evidence="1">
    <location>
        <begin position="2513"/>
        <end position="2529"/>
    </location>
</feature>
<feature type="compositionally biased region" description="Polar residues" evidence="1">
    <location>
        <begin position="2553"/>
        <end position="2562"/>
    </location>
</feature>
<feature type="region of interest" description="Disordered" evidence="1">
    <location>
        <begin position="3015"/>
        <end position="3550"/>
    </location>
</feature>
<dbReference type="GO" id="GO:0043025">
    <property type="term" value="C:neuronal cell body"/>
    <property type="evidence" value="ECO:0007669"/>
    <property type="project" value="TreeGrafter"/>
</dbReference>
<feature type="region of interest" description="Disordered" evidence="1">
    <location>
        <begin position="2028"/>
        <end position="2174"/>
    </location>
</feature>
<feature type="compositionally biased region" description="Basic and acidic residues" evidence="1">
    <location>
        <begin position="3015"/>
        <end position="3148"/>
    </location>
</feature>
<organism evidence="4 5">
    <name type="scientific">Ameiurus melas</name>
    <name type="common">Black bullhead</name>
    <name type="synonym">Silurus melas</name>
    <dbReference type="NCBI Taxonomy" id="219545"/>
    <lineage>
        <taxon>Eukaryota</taxon>
        <taxon>Metazoa</taxon>
        <taxon>Chordata</taxon>
        <taxon>Craniata</taxon>
        <taxon>Vertebrata</taxon>
        <taxon>Euteleostomi</taxon>
        <taxon>Actinopterygii</taxon>
        <taxon>Neopterygii</taxon>
        <taxon>Teleostei</taxon>
        <taxon>Ostariophysi</taxon>
        <taxon>Siluriformes</taxon>
        <taxon>Ictaluridae</taxon>
        <taxon>Ameiurus</taxon>
    </lineage>
</organism>
<feature type="region of interest" description="Disordered" evidence="1">
    <location>
        <begin position="451"/>
        <end position="574"/>
    </location>
</feature>
<name>A0A7J6B9X1_AMEME</name>
<feature type="compositionally biased region" description="Basic and acidic residues" evidence="1">
    <location>
        <begin position="3155"/>
        <end position="3175"/>
    </location>
</feature>
<accession>A0A7J6B9X1</accession>
<feature type="region of interest" description="Disordered" evidence="1">
    <location>
        <begin position="2553"/>
        <end position="2640"/>
    </location>
</feature>
<dbReference type="GO" id="GO:0000226">
    <property type="term" value="P:microtubule cytoskeleton organization"/>
    <property type="evidence" value="ECO:0007669"/>
    <property type="project" value="InterPro"/>
</dbReference>
<feature type="compositionally biased region" description="Basic and acidic residues" evidence="1">
    <location>
        <begin position="1349"/>
        <end position="1380"/>
    </location>
</feature>
<dbReference type="InterPro" id="IPR036866">
    <property type="entry name" value="RibonucZ/Hydroxyglut_hydro"/>
</dbReference>
<feature type="compositionally biased region" description="Basic and acidic residues" evidence="1">
    <location>
        <begin position="655"/>
        <end position="672"/>
    </location>
</feature>
<dbReference type="SUPFAM" id="SSF56281">
    <property type="entry name" value="Metallo-hydrolase/oxidoreductase"/>
    <property type="match status" value="1"/>
</dbReference>
<keyword evidence="5" id="KW-1185">Reference proteome</keyword>
<feature type="compositionally biased region" description="Polar residues" evidence="1">
    <location>
        <begin position="2455"/>
        <end position="2472"/>
    </location>
</feature>
<dbReference type="Proteomes" id="UP000593565">
    <property type="component" value="Unassembled WGS sequence"/>
</dbReference>
<evidence type="ECO:0000259" key="2">
    <source>
        <dbReference type="Pfam" id="PF23415"/>
    </source>
</evidence>
<feature type="compositionally biased region" description="Polar residues" evidence="1">
    <location>
        <begin position="3534"/>
        <end position="3548"/>
    </location>
</feature>
<feature type="compositionally biased region" description="Basic and acidic residues" evidence="1">
    <location>
        <begin position="2156"/>
        <end position="2172"/>
    </location>
</feature>